<dbReference type="GO" id="GO:0045893">
    <property type="term" value="P:positive regulation of DNA-templated transcription"/>
    <property type="evidence" value="ECO:0007669"/>
    <property type="project" value="TreeGrafter"/>
</dbReference>
<dbReference type="PROSITE" id="PS50217">
    <property type="entry name" value="BZIP"/>
    <property type="match status" value="1"/>
</dbReference>
<reference evidence="6" key="1">
    <citation type="submission" date="2016-06" db="EMBL/GenBank/DDBJ databases">
        <title>Parallel loss of symbiosis genes in relatives of nitrogen-fixing non-legume Parasponia.</title>
        <authorList>
            <person name="Van Velzen R."/>
            <person name="Holmer R."/>
            <person name="Bu F."/>
            <person name="Rutten L."/>
            <person name="Van Zeijl A."/>
            <person name="Liu W."/>
            <person name="Santuari L."/>
            <person name="Cao Q."/>
            <person name="Sharma T."/>
            <person name="Shen D."/>
            <person name="Roswanjaya Y."/>
            <person name="Wardhani T."/>
            <person name="Kalhor M.S."/>
            <person name="Jansen J."/>
            <person name="Van den Hoogen J."/>
            <person name="Gungor B."/>
            <person name="Hartog M."/>
            <person name="Hontelez J."/>
            <person name="Verver J."/>
            <person name="Yang W.-C."/>
            <person name="Schijlen E."/>
            <person name="Repin R."/>
            <person name="Schilthuizen M."/>
            <person name="Schranz E."/>
            <person name="Heidstra R."/>
            <person name="Miyata K."/>
            <person name="Fedorova E."/>
            <person name="Kohlen W."/>
            <person name="Bisseling T."/>
            <person name="Smit S."/>
            <person name="Geurts R."/>
        </authorList>
    </citation>
    <scope>NUCLEOTIDE SEQUENCE [LARGE SCALE GENOMIC DNA]</scope>
    <source>
        <strain evidence="6">cv. RG33-2</strain>
    </source>
</reference>
<keyword evidence="1" id="KW-0805">Transcription regulation</keyword>
<organism evidence="5 6">
    <name type="scientific">Trema orientale</name>
    <name type="common">Charcoal tree</name>
    <name type="synonym">Celtis orientalis</name>
    <dbReference type="NCBI Taxonomy" id="63057"/>
    <lineage>
        <taxon>Eukaryota</taxon>
        <taxon>Viridiplantae</taxon>
        <taxon>Streptophyta</taxon>
        <taxon>Embryophyta</taxon>
        <taxon>Tracheophyta</taxon>
        <taxon>Spermatophyta</taxon>
        <taxon>Magnoliopsida</taxon>
        <taxon>eudicotyledons</taxon>
        <taxon>Gunneridae</taxon>
        <taxon>Pentapetalae</taxon>
        <taxon>rosids</taxon>
        <taxon>fabids</taxon>
        <taxon>Rosales</taxon>
        <taxon>Cannabaceae</taxon>
        <taxon>Trema</taxon>
    </lineage>
</organism>
<dbReference type="CDD" id="cd14703">
    <property type="entry name" value="bZIP_plant_RF2"/>
    <property type="match status" value="1"/>
</dbReference>
<dbReference type="SUPFAM" id="SSF57959">
    <property type="entry name" value="Leucine zipper domain"/>
    <property type="match status" value="1"/>
</dbReference>
<sequence>MEETSEVMRIRLGVKPYSSKRPLESRNFTMDMAPSRLPLGSADSFQVWKKPYLMKLPETSSSNTTSASEATKAYYPKQDLDIIPNSTSTTTSLLGAHDILNEDHKSRVENASPDNEIPISSCNGLGAISRADNDSTHSSEESENMVNINGVQFKLGRKIDPNMDPRKLKRIISNRVSAQKSRMKKLQYVSAMENKAKALEAQIAVLSPQVALYKNQQHVLQIEQKSLSHQISVSASSRLLKDVEIEANKAEVNRLRQVLQFKLQQQHLQSPARVLKSPPEFAQRLLMDQIPYWGLRQSGFKQYYSNQGAEEGENSGSTTTQLNNILITQLNMRQQLVQDDQKTGQAWTADDLAVAPDCNWELIMQNMAAGTELHNPNNLGAIIIDHQHENMFNIIN</sequence>
<dbReference type="SMART" id="SM00338">
    <property type="entry name" value="BRLZ"/>
    <property type="match status" value="1"/>
</dbReference>
<dbReference type="PROSITE" id="PS00036">
    <property type="entry name" value="BZIP_BASIC"/>
    <property type="match status" value="1"/>
</dbReference>
<feature type="domain" description="BZIP" evidence="4">
    <location>
        <begin position="164"/>
        <end position="227"/>
    </location>
</feature>
<proteinExistence type="predicted"/>
<dbReference type="STRING" id="63057.A0A2P5EK32"/>
<dbReference type="GO" id="GO:0003700">
    <property type="term" value="F:DNA-binding transcription factor activity"/>
    <property type="evidence" value="ECO:0007669"/>
    <property type="project" value="InterPro"/>
</dbReference>
<keyword evidence="2" id="KW-0804">Transcription</keyword>
<evidence type="ECO:0000256" key="2">
    <source>
        <dbReference type="ARBA" id="ARBA00023163"/>
    </source>
</evidence>
<dbReference type="Proteomes" id="UP000237000">
    <property type="component" value="Unassembled WGS sequence"/>
</dbReference>
<protein>
    <submittedName>
        <fullName evidence="5">Basic-leucine zipper domain containing protein</fullName>
    </submittedName>
</protein>
<evidence type="ECO:0000313" key="5">
    <source>
        <dbReference type="EMBL" id="PON85906.1"/>
    </source>
</evidence>
<dbReference type="Pfam" id="PF00170">
    <property type="entry name" value="bZIP_1"/>
    <property type="match status" value="1"/>
</dbReference>
<comment type="caution">
    <text evidence="5">The sequence shown here is derived from an EMBL/GenBank/DDBJ whole genome shotgun (WGS) entry which is preliminary data.</text>
</comment>
<dbReference type="EMBL" id="JXTC01000141">
    <property type="protein sequence ID" value="PON85906.1"/>
    <property type="molecule type" value="Genomic_DNA"/>
</dbReference>
<dbReference type="OrthoDB" id="552661at2759"/>
<dbReference type="GO" id="GO:0003677">
    <property type="term" value="F:DNA binding"/>
    <property type="evidence" value="ECO:0007669"/>
    <property type="project" value="TreeGrafter"/>
</dbReference>
<dbReference type="Gene3D" id="1.20.5.170">
    <property type="match status" value="1"/>
</dbReference>
<name>A0A2P5EK32_TREOI</name>
<evidence type="ECO:0000256" key="1">
    <source>
        <dbReference type="ARBA" id="ARBA00023015"/>
    </source>
</evidence>
<dbReference type="InterPro" id="IPR046347">
    <property type="entry name" value="bZIP_sf"/>
</dbReference>
<dbReference type="AlphaFoldDB" id="A0A2P5EK32"/>
<evidence type="ECO:0000313" key="6">
    <source>
        <dbReference type="Proteomes" id="UP000237000"/>
    </source>
</evidence>
<keyword evidence="6" id="KW-1185">Reference proteome</keyword>
<dbReference type="InParanoid" id="A0A2P5EK32"/>
<dbReference type="GO" id="GO:0005634">
    <property type="term" value="C:nucleus"/>
    <property type="evidence" value="ECO:0007669"/>
    <property type="project" value="TreeGrafter"/>
</dbReference>
<dbReference type="InterPro" id="IPR004827">
    <property type="entry name" value="bZIP"/>
</dbReference>
<evidence type="ECO:0000256" key="3">
    <source>
        <dbReference type="ARBA" id="ARBA00023242"/>
    </source>
</evidence>
<dbReference type="PANTHER" id="PTHR46391:SF13">
    <property type="entry name" value="ACTIVATOR OF SPOMIN LUC3"/>
    <property type="match status" value="1"/>
</dbReference>
<dbReference type="InterPro" id="IPR044759">
    <property type="entry name" value="bZIP_RF2"/>
</dbReference>
<gene>
    <name evidence="5" type="ORF">TorRG33x02_183700</name>
</gene>
<evidence type="ECO:0000259" key="4">
    <source>
        <dbReference type="PROSITE" id="PS50217"/>
    </source>
</evidence>
<dbReference type="InterPro" id="IPR052483">
    <property type="entry name" value="bZIP_transcription_regulators"/>
</dbReference>
<dbReference type="PANTHER" id="PTHR46391">
    <property type="entry name" value="BASIC LEUCINE ZIPPER 34"/>
    <property type="match status" value="1"/>
</dbReference>
<keyword evidence="3" id="KW-0539">Nucleus</keyword>
<accession>A0A2P5EK32</accession>